<evidence type="ECO:0000313" key="2">
    <source>
        <dbReference type="Proteomes" id="UP001385499"/>
    </source>
</evidence>
<reference evidence="1 2" key="1">
    <citation type="submission" date="2024-02" db="EMBL/GenBank/DDBJ databases">
        <title>Roseibium algae sp. nov., isolated from marine alga (Grateloupia sp.), showing potential in myo-inositol conversion.</title>
        <authorList>
            <person name="Wang Y."/>
        </authorList>
    </citation>
    <scope>NUCLEOTIDE SEQUENCE [LARGE SCALE GENOMIC DNA]</scope>
    <source>
        <strain evidence="1 2">H3510</strain>
    </source>
</reference>
<comment type="caution">
    <text evidence="1">The sequence shown here is derived from an EMBL/GenBank/DDBJ whole genome shotgun (WGS) entry which is preliminary data.</text>
</comment>
<evidence type="ECO:0000313" key="1">
    <source>
        <dbReference type="EMBL" id="MEJ8473292.1"/>
    </source>
</evidence>
<dbReference type="Proteomes" id="UP001385499">
    <property type="component" value="Unassembled WGS sequence"/>
</dbReference>
<sequence length="172" mass="19415">MTSQSRQGDTQVWRQHQPERLFILGMRGLLNSYEEDHVSAGPEICNFLTSQNDIADTRSVLEAMWLYSSNYGYWALCQTGYHCLNCPCLARDEFLSLSLMSSIQHRDHACIQTCLQAMFPVSGQDIMAQSAFQLATALSMQRLRLHPIFDAQVQNAIRGADNAPERSTSLSH</sequence>
<accession>A0ABU8TH86</accession>
<protein>
    <submittedName>
        <fullName evidence="1">Uncharacterized protein</fullName>
    </submittedName>
</protein>
<proteinExistence type="predicted"/>
<name>A0ABU8TH86_9HYPH</name>
<keyword evidence="2" id="KW-1185">Reference proteome</keyword>
<organism evidence="1 2">
    <name type="scientific">Roseibium algae</name>
    <dbReference type="NCBI Taxonomy" id="3123038"/>
    <lineage>
        <taxon>Bacteria</taxon>
        <taxon>Pseudomonadati</taxon>
        <taxon>Pseudomonadota</taxon>
        <taxon>Alphaproteobacteria</taxon>
        <taxon>Hyphomicrobiales</taxon>
        <taxon>Stappiaceae</taxon>
        <taxon>Roseibium</taxon>
    </lineage>
</organism>
<gene>
    <name evidence="1" type="ORF">V6575_04270</name>
</gene>
<dbReference type="EMBL" id="JBAKIA010000002">
    <property type="protein sequence ID" value="MEJ8473292.1"/>
    <property type="molecule type" value="Genomic_DNA"/>
</dbReference>
<dbReference type="RefSeq" id="WP_340272860.1">
    <property type="nucleotide sequence ID" value="NZ_JBAKIA010000002.1"/>
</dbReference>